<feature type="domain" description="Transposase IS116/IS110/IS902 C-terminal" evidence="1">
    <location>
        <begin position="11"/>
        <end position="52"/>
    </location>
</feature>
<dbReference type="Pfam" id="PF02371">
    <property type="entry name" value="Transposase_20"/>
    <property type="match status" value="1"/>
</dbReference>
<evidence type="ECO:0000259" key="1">
    <source>
        <dbReference type="Pfam" id="PF02371"/>
    </source>
</evidence>
<reference evidence="2 3" key="1">
    <citation type="submission" date="2019-11" db="EMBL/GenBank/DDBJ databases">
        <authorList>
            <person name="Brisse S."/>
        </authorList>
    </citation>
    <scope>NUCLEOTIDE SEQUENCE [LARGE SCALE GENOMIC DNA]</scope>
    <source>
        <strain evidence="2">FRC0190</strain>
    </source>
</reference>
<dbReference type="GO" id="GO:0006313">
    <property type="term" value="P:DNA transposition"/>
    <property type="evidence" value="ECO:0007669"/>
    <property type="project" value="InterPro"/>
</dbReference>
<dbReference type="KEGG" id="crf:FRC0190_01940"/>
<evidence type="ECO:0000313" key="3">
    <source>
        <dbReference type="Proteomes" id="UP000423525"/>
    </source>
</evidence>
<protein>
    <recommendedName>
        <fullName evidence="1">Transposase IS116/IS110/IS902 C-terminal domain-containing protein</fullName>
    </recommendedName>
</protein>
<sequence length="71" mass="7587">MLDEFPLCEVSMSMSGVSIKTAAQILLAISDGSDFDSAGHLAAYAGIAPRHKTIWVHRSEANSPPDQETNV</sequence>
<dbReference type="GO" id="GO:0004803">
    <property type="term" value="F:transposase activity"/>
    <property type="evidence" value="ECO:0007669"/>
    <property type="project" value="InterPro"/>
</dbReference>
<accession>A0A6I8MHF6</accession>
<organism evidence="2 3">
    <name type="scientific">Corynebacterium rouxii</name>
    <dbReference type="NCBI Taxonomy" id="2719119"/>
    <lineage>
        <taxon>Bacteria</taxon>
        <taxon>Bacillati</taxon>
        <taxon>Actinomycetota</taxon>
        <taxon>Actinomycetes</taxon>
        <taxon>Mycobacteriales</taxon>
        <taxon>Corynebacteriaceae</taxon>
        <taxon>Corynebacterium</taxon>
    </lineage>
</organism>
<dbReference type="Proteomes" id="UP000423525">
    <property type="component" value="Chromosome"/>
</dbReference>
<dbReference type="AlphaFoldDB" id="A0A6I8MHF6"/>
<evidence type="ECO:0000313" key="2">
    <source>
        <dbReference type="EMBL" id="VZH86007.1"/>
    </source>
</evidence>
<dbReference type="EMBL" id="LR738855">
    <property type="protein sequence ID" value="VZH86007.1"/>
    <property type="molecule type" value="Genomic_DNA"/>
</dbReference>
<dbReference type="GO" id="GO:0003677">
    <property type="term" value="F:DNA binding"/>
    <property type="evidence" value="ECO:0007669"/>
    <property type="project" value="InterPro"/>
</dbReference>
<dbReference type="InterPro" id="IPR003346">
    <property type="entry name" value="Transposase_20"/>
</dbReference>
<gene>
    <name evidence="2" type="ORF">FRC0190_01940</name>
</gene>
<name>A0A6I8MHF6_9CORY</name>
<proteinExistence type="predicted"/>